<comment type="similarity">
    <text evidence="2">Belongs to the bacterial solute-binding protein SsuA/TauA family.</text>
</comment>
<keyword evidence="6" id="KW-1185">Reference proteome</keyword>
<dbReference type="GO" id="GO:0042918">
    <property type="term" value="P:alkanesulfonate transmembrane transport"/>
    <property type="evidence" value="ECO:0007669"/>
    <property type="project" value="TreeGrafter"/>
</dbReference>
<sequence length="332" mass="35620">MRRRALIGAGVAGWLASLHGCDRRNAGRAEGLSKLRIATPLVPHSGLLHLASARGFFRDQGLDVALLPQMHGKAALAELLQGRADLAVAADVPVVVEVLKGAPLGIIASVASASNELAVLGRVDRGIHGPGDLRGRRVGATLGTSGEYFLWAFLVRHRIAPQSLQLVDLPPAQLIDSLRSGLVDGVAAWQPVRHEAELAFGDAIVSLHAPDAYAQRFVVVGLREYLQAQPQDLRRLLRALTEAETFAHADPRQARATLAGLLRLSPGTLDPSWRDMTFAVEQQQAQLVTLEDVATWAMARGYAPAQPMPNFLAHLSLDALLALDPARVTVVR</sequence>
<name>A0A9X4LE42_9BURK</name>
<dbReference type="SUPFAM" id="SSF53850">
    <property type="entry name" value="Periplasmic binding protein-like II"/>
    <property type="match status" value="1"/>
</dbReference>
<dbReference type="EMBL" id="SGUG01000003">
    <property type="protein sequence ID" value="MDG0861453.1"/>
    <property type="molecule type" value="Genomic_DNA"/>
</dbReference>
<dbReference type="AlphaFoldDB" id="A0A9X4LE42"/>
<feature type="domain" description="SsuA/THI5-like" evidence="4">
    <location>
        <begin position="48"/>
        <end position="254"/>
    </location>
</feature>
<organism evidence="5 6">
    <name type="scientific">Pelomonas aquatica</name>
    <dbReference type="NCBI Taxonomy" id="431058"/>
    <lineage>
        <taxon>Bacteria</taxon>
        <taxon>Pseudomonadati</taxon>
        <taxon>Pseudomonadota</taxon>
        <taxon>Betaproteobacteria</taxon>
        <taxon>Burkholderiales</taxon>
        <taxon>Sphaerotilaceae</taxon>
        <taxon>Roseateles</taxon>
    </lineage>
</organism>
<evidence type="ECO:0000256" key="3">
    <source>
        <dbReference type="ARBA" id="ARBA00022729"/>
    </source>
</evidence>
<dbReference type="Pfam" id="PF09084">
    <property type="entry name" value="NMT1"/>
    <property type="match status" value="1"/>
</dbReference>
<evidence type="ECO:0000256" key="2">
    <source>
        <dbReference type="ARBA" id="ARBA00010742"/>
    </source>
</evidence>
<dbReference type="PANTHER" id="PTHR30024">
    <property type="entry name" value="ALIPHATIC SULFONATES-BINDING PROTEIN-RELATED"/>
    <property type="match status" value="1"/>
</dbReference>
<dbReference type="PANTHER" id="PTHR30024:SF47">
    <property type="entry name" value="TAURINE-BINDING PERIPLASMIC PROTEIN"/>
    <property type="match status" value="1"/>
</dbReference>
<comment type="caution">
    <text evidence="5">The sequence shown here is derived from an EMBL/GenBank/DDBJ whole genome shotgun (WGS) entry which is preliminary data.</text>
</comment>
<dbReference type="Proteomes" id="UP001152766">
    <property type="component" value="Unassembled WGS sequence"/>
</dbReference>
<keyword evidence="3" id="KW-0732">Signal</keyword>
<dbReference type="GO" id="GO:0042597">
    <property type="term" value="C:periplasmic space"/>
    <property type="evidence" value="ECO:0007669"/>
    <property type="project" value="UniProtKB-SubCell"/>
</dbReference>
<dbReference type="CDD" id="cd01008">
    <property type="entry name" value="PBP2_NrtA_SsuA_CpmA_like"/>
    <property type="match status" value="1"/>
</dbReference>
<evidence type="ECO:0000259" key="4">
    <source>
        <dbReference type="Pfam" id="PF09084"/>
    </source>
</evidence>
<gene>
    <name evidence="5" type="ORF">EXJ73_03055</name>
</gene>
<dbReference type="Gene3D" id="3.40.190.10">
    <property type="entry name" value="Periplasmic binding protein-like II"/>
    <property type="match status" value="2"/>
</dbReference>
<comment type="subcellular location">
    <subcellularLocation>
        <location evidence="1">Periplasm</location>
    </subcellularLocation>
</comment>
<evidence type="ECO:0000313" key="5">
    <source>
        <dbReference type="EMBL" id="MDG0861453.1"/>
    </source>
</evidence>
<protein>
    <recommendedName>
        <fullName evidence="4">SsuA/THI5-like domain-containing protein</fullName>
    </recommendedName>
</protein>
<evidence type="ECO:0000313" key="6">
    <source>
        <dbReference type="Proteomes" id="UP001152766"/>
    </source>
</evidence>
<proteinExistence type="inferred from homology"/>
<dbReference type="RefSeq" id="WP_268147339.1">
    <property type="nucleotide sequence ID" value="NZ_JAPPUW010000002.1"/>
</dbReference>
<evidence type="ECO:0000256" key="1">
    <source>
        <dbReference type="ARBA" id="ARBA00004418"/>
    </source>
</evidence>
<accession>A0A9X4LE42</accession>
<reference evidence="5" key="1">
    <citation type="submission" date="2019-02" db="EMBL/GenBank/DDBJ databases">
        <title>Draft genome of the type strain Pelomonas aquatica CCUG 52575T.</title>
        <authorList>
            <person name="Gomila M."/>
            <person name="Lalucat J."/>
        </authorList>
    </citation>
    <scope>NUCLEOTIDE SEQUENCE</scope>
    <source>
        <strain evidence="5">CCUG 52575</strain>
    </source>
</reference>
<dbReference type="InterPro" id="IPR015168">
    <property type="entry name" value="SsuA/THI5"/>
</dbReference>